<protein>
    <recommendedName>
        <fullName evidence="4">N-acetyltransferase domain-containing protein</fullName>
    </recommendedName>
</protein>
<evidence type="ECO:0000313" key="5">
    <source>
        <dbReference type="EMBL" id="GGF60175.1"/>
    </source>
</evidence>
<dbReference type="InterPro" id="IPR051531">
    <property type="entry name" value="N-acetyltransferase"/>
</dbReference>
<comment type="caution">
    <text evidence="5">The sequence shown here is derived from an EMBL/GenBank/DDBJ whole genome shotgun (WGS) entry which is preliminary data.</text>
</comment>
<dbReference type="PANTHER" id="PTHR43792">
    <property type="entry name" value="GNAT FAMILY, PUTATIVE (AFU_ORTHOLOGUE AFUA_3G00765)-RELATED-RELATED"/>
    <property type="match status" value="1"/>
</dbReference>
<dbReference type="EMBL" id="BMKR01000001">
    <property type="protein sequence ID" value="GGF60175.1"/>
    <property type="molecule type" value="Genomic_DNA"/>
</dbReference>
<evidence type="ECO:0000256" key="3">
    <source>
        <dbReference type="ARBA" id="ARBA00038502"/>
    </source>
</evidence>
<dbReference type="PROSITE" id="PS51186">
    <property type="entry name" value="GNAT"/>
    <property type="match status" value="1"/>
</dbReference>
<dbReference type="AlphaFoldDB" id="A0A917BXP0"/>
<keyword evidence="1" id="KW-0808">Transferase</keyword>
<evidence type="ECO:0000313" key="6">
    <source>
        <dbReference type="Proteomes" id="UP000637643"/>
    </source>
</evidence>
<dbReference type="PANTHER" id="PTHR43792:SF8">
    <property type="entry name" value="[RIBOSOMAL PROTEIN US5]-ALANINE N-ACETYLTRANSFERASE"/>
    <property type="match status" value="1"/>
</dbReference>
<dbReference type="SUPFAM" id="SSF55729">
    <property type="entry name" value="Acyl-CoA N-acyltransferases (Nat)"/>
    <property type="match status" value="1"/>
</dbReference>
<evidence type="ECO:0000256" key="2">
    <source>
        <dbReference type="ARBA" id="ARBA00023315"/>
    </source>
</evidence>
<gene>
    <name evidence="5" type="ORF">GCM10010912_01800</name>
</gene>
<organism evidence="5 6">
    <name type="scientific">Paenibacillus albidus</name>
    <dbReference type="NCBI Taxonomy" id="2041023"/>
    <lineage>
        <taxon>Bacteria</taxon>
        <taxon>Bacillati</taxon>
        <taxon>Bacillota</taxon>
        <taxon>Bacilli</taxon>
        <taxon>Bacillales</taxon>
        <taxon>Paenibacillaceae</taxon>
        <taxon>Paenibacillus</taxon>
    </lineage>
</organism>
<dbReference type="GO" id="GO:0008999">
    <property type="term" value="F:protein-N-terminal-alanine acetyltransferase activity"/>
    <property type="evidence" value="ECO:0007669"/>
    <property type="project" value="TreeGrafter"/>
</dbReference>
<reference evidence="5" key="2">
    <citation type="submission" date="2020-09" db="EMBL/GenBank/DDBJ databases">
        <authorList>
            <person name="Sun Q."/>
            <person name="Zhou Y."/>
        </authorList>
    </citation>
    <scope>NUCLEOTIDE SEQUENCE</scope>
    <source>
        <strain evidence="5">CGMCC 1.16134</strain>
    </source>
</reference>
<keyword evidence="6" id="KW-1185">Reference proteome</keyword>
<sequence>MDNHGKLPVTIQRGQTVDLRPLLPVDAPALRRLLIHPEIRPHVLLRGEPGAQSVYLNKLLKRLLSVSAPNELHLGVCHKGEQRLIGIVSLQNWKRREGRAMLGYMLDPAWWGRGFATEAVGLLLGYCVRELGLTRIEGRCRGNNSRSERVMLKNGMTLERLLPVAGTAEDVMKVFTLLHK</sequence>
<dbReference type="Pfam" id="PF13302">
    <property type="entry name" value="Acetyltransf_3"/>
    <property type="match status" value="1"/>
</dbReference>
<comment type="similarity">
    <text evidence="3">Belongs to the acetyltransferase family. RimJ subfamily.</text>
</comment>
<dbReference type="GO" id="GO:0005737">
    <property type="term" value="C:cytoplasm"/>
    <property type="evidence" value="ECO:0007669"/>
    <property type="project" value="TreeGrafter"/>
</dbReference>
<evidence type="ECO:0000259" key="4">
    <source>
        <dbReference type="PROSITE" id="PS51186"/>
    </source>
</evidence>
<dbReference type="Proteomes" id="UP000637643">
    <property type="component" value="Unassembled WGS sequence"/>
</dbReference>
<feature type="domain" description="N-acetyltransferase" evidence="4">
    <location>
        <begin position="17"/>
        <end position="177"/>
    </location>
</feature>
<dbReference type="InterPro" id="IPR000182">
    <property type="entry name" value="GNAT_dom"/>
</dbReference>
<evidence type="ECO:0000256" key="1">
    <source>
        <dbReference type="ARBA" id="ARBA00022679"/>
    </source>
</evidence>
<proteinExistence type="inferred from homology"/>
<dbReference type="Gene3D" id="3.40.630.30">
    <property type="match status" value="1"/>
</dbReference>
<name>A0A917BXP0_9BACL</name>
<dbReference type="RefSeq" id="WP_189021728.1">
    <property type="nucleotide sequence ID" value="NZ_BMKR01000001.1"/>
</dbReference>
<dbReference type="InterPro" id="IPR016181">
    <property type="entry name" value="Acyl_CoA_acyltransferase"/>
</dbReference>
<reference evidence="5" key="1">
    <citation type="journal article" date="2014" name="Int. J. Syst. Evol. Microbiol.">
        <title>Complete genome sequence of Corynebacterium casei LMG S-19264T (=DSM 44701T), isolated from a smear-ripened cheese.</title>
        <authorList>
            <consortium name="US DOE Joint Genome Institute (JGI-PGF)"/>
            <person name="Walter F."/>
            <person name="Albersmeier A."/>
            <person name="Kalinowski J."/>
            <person name="Ruckert C."/>
        </authorList>
    </citation>
    <scope>NUCLEOTIDE SEQUENCE</scope>
    <source>
        <strain evidence="5">CGMCC 1.16134</strain>
    </source>
</reference>
<keyword evidence="2" id="KW-0012">Acyltransferase</keyword>
<accession>A0A917BXP0</accession>